<feature type="non-terminal residue" evidence="4">
    <location>
        <position position="104"/>
    </location>
</feature>
<dbReference type="SUPFAM" id="SSF81653">
    <property type="entry name" value="Calcium ATPase, transduction domain A"/>
    <property type="match status" value="1"/>
</dbReference>
<reference evidence="4 5" key="1">
    <citation type="journal article" date="2021" name="Nat. Plants">
        <title>The Taxus genome provides insights into paclitaxel biosynthesis.</title>
        <authorList>
            <person name="Xiong X."/>
            <person name="Gou J."/>
            <person name="Liao Q."/>
            <person name="Li Y."/>
            <person name="Zhou Q."/>
            <person name="Bi G."/>
            <person name="Li C."/>
            <person name="Du R."/>
            <person name="Wang X."/>
            <person name="Sun T."/>
            <person name="Guo L."/>
            <person name="Liang H."/>
            <person name="Lu P."/>
            <person name="Wu Y."/>
            <person name="Zhang Z."/>
            <person name="Ro D.K."/>
            <person name="Shang Y."/>
            <person name="Huang S."/>
            <person name="Yan J."/>
        </authorList>
    </citation>
    <scope>NUCLEOTIDE SEQUENCE [LARGE SCALE GENOMIC DNA]</scope>
    <source>
        <strain evidence="4">Ta-2019</strain>
    </source>
</reference>
<feature type="transmembrane region" description="Helical" evidence="3">
    <location>
        <begin position="61"/>
        <end position="82"/>
    </location>
</feature>
<comment type="caution">
    <text evidence="4">The sequence shown here is derived from an EMBL/GenBank/DDBJ whole genome shotgun (WGS) entry which is preliminary data.</text>
</comment>
<dbReference type="PANTHER" id="PTHR24093">
    <property type="entry name" value="CATION TRANSPORTING ATPASE"/>
    <property type="match status" value="1"/>
</dbReference>
<keyword evidence="3" id="KW-0472">Membrane</keyword>
<keyword evidence="2" id="KW-0460">Magnesium</keyword>
<feature type="non-terminal residue" evidence="4">
    <location>
        <position position="1"/>
    </location>
</feature>
<dbReference type="AlphaFoldDB" id="A0AA38G9K7"/>
<evidence type="ECO:0000256" key="2">
    <source>
        <dbReference type="ARBA" id="ARBA00022842"/>
    </source>
</evidence>
<keyword evidence="5" id="KW-1185">Reference proteome</keyword>
<dbReference type="GO" id="GO:0012505">
    <property type="term" value="C:endomembrane system"/>
    <property type="evidence" value="ECO:0007669"/>
    <property type="project" value="UniProtKB-SubCell"/>
</dbReference>
<evidence type="ECO:0000313" key="5">
    <source>
        <dbReference type="Proteomes" id="UP000824469"/>
    </source>
</evidence>
<accession>A0AA38G9K7</accession>
<proteinExistence type="predicted"/>
<gene>
    <name evidence="4" type="ORF">KI387_021218</name>
</gene>
<evidence type="ECO:0000313" key="4">
    <source>
        <dbReference type="EMBL" id="KAH9319449.1"/>
    </source>
</evidence>
<dbReference type="SUPFAM" id="SSF81665">
    <property type="entry name" value="Calcium ATPase, transmembrane domain M"/>
    <property type="match status" value="1"/>
</dbReference>
<evidence type="ECO:0000256" key="1">
    <source>
        <dbReference type="ARBA" id="ARBA00004127"/>
    </source>
</evidence>
<dbReference type="GO" id="GO:0005886">
    <property type="term" value="C:plasma membrane"/>
    <property type="evidence" value="ECO:0007669"/>
    <property type="project" value="TreeGrafter"/>
</dbReference>
<dbReference type="PANTHER" id="PTHR24093:SF369">
    <property type="entry name" value="CALCIUM-TRANSPORTING ATPASE"/>
    <property type="match status" value="1"/>
</dbReference>
<dbReference type="GO" id="GO:0005388">
    <property type="term" value="F:P-type calcium transporter activity"/>
    <property type="evidence" value="ECO:0007669"/>
    <property type="project" value="TreeGrafter"/>
</dbReference>
<comment type="subcellular location">
    <subcellularLocation>
        <location evidence="1">Endomembrane system</location>
        <topology evidence="1">Multi-pass membrane protein</topology>
    </subcellularLocation>
</comment>
<keyword evidence="3" id="KW-1133">Transmembrane helix</keyword>
<sequence>VYIDHRNPFLMSGCKVADGYGTMLVTAVGLNTEWGVLMASISEDNGEETPLQVRLNGVATFVGKVGLTVAVLVLIVLLIRFFTGHTEDSENTTQFKAGTTKFQD</sequence>
<organism evidence="4 5">
    <name type="scientific">Taxus chinensis</name>
    <name type="common">Chinese yew</name>
    <name type="synonym">Taxus wallichiana var. chinensis</name>
    <dbReference type="NCBI Taxonomy" id="29808"/>
    <lineage>
        <taxon>Eukaryota</taxon>
        <taxon>Viridiplantae</taxon>
        <taxon>Streptophyta</taxon>
        <taxon>Embryophyta</taxon>
        <taxon>Tracheophyta</taxon>
        <taxon>Spermatophyta</taxon>
        <taxon>Pinopsida</taxon>
        <taxon>Pinidae</taxon>
        <taxon>Conifers II</taxon>
        <taxon>Cupressales</taxon>
        <taxon>Taxaceae</taxon>
        <taxon>Taxus</taxon>
    </lineage>
</organism>
<dbReference type="Gene3D" id="1.20.1110.10">
    <property type="entry name" value="Calcium-transporting ATPase, transmembrane domain"/>
    <property type="match status" value="1"/>
</dbReference>
<protein>
    <submittedName>
        <fullName evidence="4">Uncharacterized protein</fullName>
    </submittedName>
</protein>
<name>A0AA38G9K7_TAXCH</name>
<dbReference type="InterPro" id="IPR008250">
    <property type="entry name" value="ATPase_P-typ_transduc_dom_A_sf"/>
</dbReference>
<dbReference type="EMBL" id="JAHRHJ020000004">
    <property type="protein sequence ID" value="KAH9319449.1"/>
    <property type="molecule type" value="Genomic_DNA"/>
</dbReference>
<dbReference type="Proteomes" id="UP000824469">
    <property type="component" value="Unassembled WGS sequence"/>
</dbReference>
<dbReference type="OMA" id="PRYCHSE"/>
<dbReference type="InterPro" id="IPR023298">
    <property type="entry name" value="ATPase_P-typ_TM_dom_sf"/>
</dbReference>
<evidence type="ECO:0000256" key="3">
    <source>
        <dbReference type="SAM" id="Phobius"/>
    </source>
</evidence>
<keyword evidence="3" id="KW-0812">Transmembrane</keyword>
<feature type="transmembrane region" description="Helical" evidence="3">
    <location>
        <begin position="20"/>
        <end position="41"/>
    </location>
</feature>